<keyword evidence="10" id="KW-0106">Calcium</keyword>
<dbReference type="Pfam" id="PF00069">
    <property type="entry name" value="Pkinase"/>
    <property type="match status" value="1"/>
</dbReference>
<dbReference type="Gene3D" id="1.10.510.10">
    <property type="entry name" value="Transferase(Phosphotransferase) domain 1"/>
    <property type="match status" value="1"/>
</dbReference>
<dbReference type="FunFam" id="3.30.200.20:FF:000315">
    <property type="entry name" value="Calcium-dependent protein kinase 3"/>
    <property type="match status" value="1"/>
</dbReference>
<evidence type="ECO:0000256" key="6">
    <source>
        <dbReference type="ARBA" id="ARBA00022723"/>
    </source>
</evidence>
<feature type="domain" description="Protein kinase" evidence="16">
    <location>
        <begin position="64"/>
        <end position="336"/>
    </location>
</feature>
<keyword evidence="8 15" id="KW-0547">Nucleotide-binding</keyword>
<evidence type="ECO:0000256" key="1">
    <source>
        <dbReference type="ARBA" id="ARBA00001946"/>
    </source>
</evidence>
<dbReference type="Pfam" id="PF13202">
    <property type="entry name" value="EF-hand_5"/>
    <property type="match status" value="2"/>
</dbReference>
<evidence type="ECO:0000256" key="15">
    <source>
        <dbReference type="PROSITE-ProRule" id="PRU10141"/>
    </source>
</evidence>
<dbReference type="EMBL" id="HBGE01046923">
    <property type="protein sequence ID" value="CAD9143862.1"/>
    <property type="molecule type" value="Transcribed_RNA"/>
</dbReference>
<dbReference type="InterPro" id="IPR017441">
    <property type="entry name" value="Protein_kinase_ATP_BS"/>
</dbReference>
<keyword evidence="9" id="KW-0418">Kinase</keyword>
<dbReference type="FunFam" id="1.10.238.10:FF:000001">
    <property type="entry name" value="Calmodulin 1"/>
    <property type="match status" value="1"/>
</dbReference>
<evidence type="ECO:0000256" key="14">
    <source>
        <dbReference type="ARBA" id="ARBA00048679"/>
    </source>
</evidence>
<dbReference type="SMART" id="SM00054">
    <property type="entry name" value="EFh"/>
    <property type="match status" value="3"/>
</dbReference>
<keyword evidence="7" id="KW-0677">Repeat</keyword>
<keyword evidence="4" id="KW-0723">Serine/threonine-protein kinase</keyword>
<dbReference type="InterPro" id="IPR011992">
    <property type="entry name" value="EF-hand-dom_pair"/>
</dbReference>
<keyword evidence="11 15" id="KW-0067">ATP-binding</keyword>
<dbReference type="Gene3D" id="3.30.200.20">
    <property type="entry name" value="Phosphorylase Kinase, domain 1"/>
    <property type="match status" value="1"/>
</dbReference>
<dbReference type="PROSITE" id="PS50011">
    <property type="entry name" value="PROTEIN_KINASE_DOM"/>
    <property type="match status" value="1"/>
</dbReference>
<dbReference type="SUPFAM" id="SSF47473">
    <property type="entry name" value="EF-hand"/>
    <property type="match status" value="1"/>
</dbReference>
<keyword evidence="6" id="KW-0479">Metal-binding</keyword>
<evidence type="ECO:0000259" key="17">
    <source>
        <dbReference type="PROSITE" id="PS50222"/>
    </source>
</evidence>
<dbReference type="FunFam" id="1.10.510.10:FF:000571">
    <property type="entry name" value="Maternal embryonic leucine zipper kinase"/>
    <property type="match status" value="1"/>
</dbReference>
<dbReference type="PROSITE" id="PS00018">
    <property type="entry name" value="EF_HAND_1"/>
    <property type="match status" value="2"/>
</dbReference>
<dbReference type="InterPro" id="IPR050205">
    <property type="entry name" value="CDPK_Ser/Thr_kinases"/>
</dbReference>
<evidence type="ECO:0000256" key="8">
    <source>
        <dbReference type="ARBA" id="ARBA00022741"/>
    </source>
</evidence>
<proteinExistence type="inferred from homology"/>
<accession>A0A7S1W1K1</accession>
<dbReference type="PROSITE" id="PS50222">
    <property type="entry name" value="EF_HAND_2"/>
    <property type="match status" value="2"/>
</dbReference>
<sequence length="527" mass="59548">MPCAKGVLRSFAVCCGGGDRTKDEPPTVYDSIRKVLTLGGSRQSFSRSSLLLHYNPDRSFVKHYQKGAKLGQGGFGAVFRCTHRASNDMRALKVIKKTDVQKDMEYVYTEIEAMLRLDHPNIVKMHDLFEERHDILVVVELCTGGDFGKLHRDQCPMETVRPLFRDIVLGMAYCHDLQIVHRDIKFENCLLADGRKRKIGKVIDFGLSAIKRKFEVDAEGSPKRSDEGWLSEALGTKYFAAPEVIDKGAKYGIKCDVWSLGVMLYIMFTTEHPYAKDATSLSTVELFARILTSPYREEPVRRGRVPVHAATLMKGMLDKDSVARISAVDALGNPWLKPLTFRELDMHTAISQESSRSLAGRLDSWSRTSHFEKVVLTLVAHQAKLKEVEDMRSAFVALDMDGNGSLSRQELERGLKNMGQAMSTAHFDQMYKWLDSNENSKLDYTEWLCATMEPAIISAESSMRELFEFFDMDDNGYVSHKELEHVTSAEEAHEFLAQSDTSKDGRLDYEEFKVLMRSISKSRSGSG</sequence>
<evidence type="ECO:0000256" key="9">
    <source>
        <dbReference type="ARBA" id="ARBA00022777"/>
    </source>
</evidence>
<comment type="cofactor">
    <cofactor evidence="1">
        <name>Mg(2+)</name>
        <dbReference type="ChEBI" id="CHEBI:18420"/>
    </cofactor>
</comment>
<dbReference type="InterPro" id="IPR018247">
    <property type="entry name" value="EF_Hand_1_Ca_BS"/>
</dbReference>
<comment type="similarity">
    <text evidence="12">Belongs to the protein kinase superfamily. Ser/Thr protein kinase family. CDPK subfamily.</text>
</comment>
<dbReference type="InterPro" id="IPR008271">
    <property type="entry name" value="Ser/Thr_kinase_AS"/>
</dbReference>
<organism evidence="18">
    <name type="scientific">Alexandrium catenella</name>
    <name type="common">Red tide dinoflagellate</name>
    <name type="synonym">Gonyaulax catenella</name>
    <dbReference type="NCBI Taxonomy" id="2925"/>
    <lineage>
        <taxon>Eukaryota</taxon>
        <taxon>Sar</taxon>
        <taxon>Alveolata</taxon>
        <taxon>Dinophyceae</taxon>
        <taxon>Gonyaulacales</taxon>
        <taxon>Pyrocystaceae</taxon>
        <taxon>Alexandrium</taxon>
    </lineage>
</organism>
<dbReference type="InterPro" id="IPR000719">
    <property type="entry name" value="Prot_kinase_dom"/>
</dbReference>
<dbReference type="GO" id="GO:0004674">
    <property type="term" value="F:protein serine/threonine kinase activity"/>
    <property type="evidence" value="ECO:0007669"/>
    <property type="project" value="UniProtKB-KW"/>
</dbReference>
<dbReference type="Pfam" id="PF13499">
    <property type="entry name" value="EF-hand_7"/>
    <property type="match status" value="1"/>
</dbReference>
<dbReference type="SUPFAM" id="SSF56112">
    <property type="entry name" value="Protein kinase-like (PK-like)"/>
    <property type="match status" value="1"/>
</dbReference>
<dbReference type="InterPro" id="IPR011009">
    <property type="entry name" value="Kinase-like_dom_sf"/>
</dbReference>
<keyword evidence="5" id="KW-0808">Transferase</keyword>
<comment type="catalytic activity">
    <reaction evidence="13">
        <text>L-threonyl-[protein] + ATP = O-phospho-L-threonyl-[protein] + ADP + H(+)</text>
        <dbReference type="Rhea" id="RHEA:46608"/>
        <dbReference type="Rhea" id="RHEA-COMP:11060"/>
        <dbReference type="Rhea" id="RHEA-COMP:11605"/>
        <dbReference type="ChEBI" id="CHEBI:15378"/>
        <dbReference type="ChEBI" id="CHEBI:30013"/>
        <dbReference type="ChEBI" id="CHEBI:30616"/>
        <dbReference type="ChEBI" id="CHEBI:61977"/>
        <dbReference type="ChEBI" id="CHEBI:456216"/>
        <dbReference type="EC" id="2.7.11.1"/>
    </reaction>
</comment>
<dbReference type="SMART" id="SM00220">
    <property type="entry name" value="S_TKc"/>
    <property type="match status" value="1"/>
</dbReference>
<dbReference type="PROSITE" id="PS00107">
    <property type="entry name" value="PROTEIN_KINASE_ATP"/>
    <property type="match status" value="1"/>
</dbReference>
<gene>
    <name evidence="18" type="ORF">ACAT0790_LOCUS28326</name>
</gene>
<evidence type="ECO:0000313" key="18">
    <source>
        <dbReference type="EMBL" id="CAD9143862.1"/>
    </source>
</evidence>
<dbReference type="GO" id="GO:0005524">
    <property type="term" value="F:ATP binding"/>
    <property type="evidence" value="ECO:0007669"/>
    <property type="project" value="UniProtKB-UniRule"/>
</dbReference>
<feature type="domain" description="EF-hand" evidence="17">
    <location>
        <begin position="487"/>
        <end position="522"/>
    </location>
</feature>
<dbReference type="CDD" id="cd00051">
    <property type="entry name" value="EFh"/>
    <property type="match status" value="1"/>
</dbReference>
<evidence type="ECO:0000256" key="5">
    <source>
        <dbReference type="ARBA" id="ARBA00022679"/>
    </source>
</evidence>
<name>A0A7S1W1K1_ALECA</name>
<evidence type="ECO:0000256" key="12">
    <source>
        <dbReference type="ARBA" id="ARBA00024334"/>
    </source>
</evidence>
<dbReference type="Gene3D" id="1.10.238.10">
    <property type="entry name" value="EF-hand"/>
    <property type="match status" value="1"/>
</dbReference>
<comment type="catalytic activity">
    <reaction evidence="14">
        <text>L-seryl-[protein] + ATP = O-phospho-L-seryl-[protein] + ADP + H(+)</text>
        <dbReference type="Rhea" id="RHEA:17989"/>
        <dbReference type="Rhea" id="RHEA-COMP:9863"/>
        <dbReference type="Rhea" id="RHEA-COMP:11604"/>
        <dbReference type="ChEBI" id="CHEBI:15378"/>
        <dbReference type="ChEBI" id="CHEBI:29999"/>
        <dbReference type="ChEBI" id="CHEBI:30616"/>
        <dbReference type="ChEBI" id="CHEBI:83421"/>
        <dbReference type="ChEBI" id="CHEBI:456216"/>
        <dbReference type="EC" id="2.7.11.1"/>
    </reaction>
</comment>
<evidence type="ECO:0000256" key="10">
    <source>
        <dbReference type="ARBA" id="ARBA00022837"/>
    </source>
</evidence>
<feature type="binding site" evidence="15">
    <location>
        <position position="97"/>
    </location>
    <ligand>
        <name>ATP</name>
        <dbReference type="ChEBI" id="CHEBI:30616"/>
    </ligand>
</feature>
<reference evidence="18" key="1">
    <citation type="submission" date="2021-01" db="EMBL/GenBank/DDBJ databases">
        <authorList>
            <person name="Corre E."/>
            <person name="Pelletier E."/>
            <person name="Niang G."/>
            <person name="Scheremetjew M."/>
            <person name="Finn R."/>
            <person name="Kale V."/>
            <person name="Holt S."/>
            <person name="Cochrane G."/>
            <person name="Meng A."/>
            <person name="Brown T."/>
            <person name="Cohen L."/>
        </authorList>
    </citation>
    <scope>NUCLEOTIDE SEQUENCE</scope>
    <source>
        <strain evidence="18">OF101</strain>
    </source>
</reference>
<dbReference type="GO" id="GO:0005509">
    <property type="term" value="F:calcium ion binding"/>
    <property type="evidence" value="ECO:0007669"/>
    <property type="project" value="InterPro"/>
</dbReference>
<evidence type="ECO:0000256" key="4">
    <source>
        <dbReference type="ARBA" id="ARBA00022527"/>
    </source>
</evidence>
<dbReference type="EC" id="2.7.11.1" evidence="3"/>
<comment type="subunit">
    <text evidence="2">Monomer.</text>
</comment>
<dbReference type="PROSITE" id="PS00108">
    <property type="entry name" value="PROTEIN_KINASE_ST"/>
    <property type="match status" value="1"/>
</dbReference>
<evidence type="ECO:0000256" key="13">
    <source>
        <dbReference type="ARBA" id="ARBA00047899"/>
    </source>
</evidence>
<dbReference type="PANTHER" id="PTHR24349">
    <property type="entry name" value="SERINE/THREONINE-PROTEIN KINASE"/>
    <property type="match status" value="1"/>
</dbReference>
<evidence type="ECO:0000259" key="16">
    <source>
        <dbReference type="PROSITE" id="PS50011"/>
    </source>
</evidence>
<feature type="domain" description="EF-hand" evidence="17">
    <location>
        <begin position="386"/>
        <end position="421"/>
    </location>
</feature>
<evidence type="ECO:0000256" key="2">
    <source>
        <dbReference type="ARBA" id="ARBA00011245"/>
    </source>
</evidence>
<evidence type="ECO:0000256" key="7">
    <source>
        <dbReference type="ARBA" id="ARBA00022737"/>
    </source>
</evidence>
<dbReference type="AlphaFoldDB" id="A0A7S1W1K1"/>
<evidence type="ECO:0000256" key="11">
    <source>
        <dbReference type="ARBA" id="ARBA00022840"/>
    </source>
</evidence>
<dbReference type="InterPro" id="IPR002048">
    <property type="entry name" value="EF_hand_dom"/>
</dbReference>
<protein>
    <recommendedName>
        <fullName evidence="3">non-specific serine/threonine protein kinase</fullName>
        <ecNumber evidence="3">2.7.11.1</ecNumber>
    </recommendedName>
</protein>
<evidence type="ECO:0000256" key="3">
    <source>
        <dbReference type="ARBA" id="ARBA00012513"/>
    </source>
</evidence>